<dbReference type="Proteomes" id="UP000072867">
    <property type="component" value="Unassembled WGS sequence"/>
</dbReference>
<reference evidence="6 7" key="1">
    <citation type="journal article" date="2016" name="Front. Microbiol.">
        <title>Genomic Resource of Rice Seed Associated Bacteria.</title>
        <authorList>
            <person name="Midha S."/>
            <person name="Bansal K."/>
            <person name="Sharma S."/>
            <person name="Kumar N."/>
            <person name="Patil P.P."/>
            <person name="Chaudhry V."/>
            <person name="Patil P.B."/>
        </authorList>
    </citation>
    <scope>NUCLEOTIDE SEQUENCE [LARGE SCALE GENOMIC DNA]</scope>
    <source>
        <strain evidence="6 7">NS319</strain>
    </source>
</reference>
<dbReference type="InterPro" id="IPR051598">
    <property type="entry name" value="TSUP/Inactive_protease-like"/>
</dbReference>
<dbReference type="GO" id="GO:0005886">
    <property type="term" value="C:plasma membrane"/>
    <property type="evidence" value="ECO:0007669"/>
    <property type="project" value="UniProtKB-SubCell"/>
</dbReference>
<dbReference type="AlphaFoldDB" id="A0A147HSB2"/>
<protein>
    <recommendedName>
        <fullName evidence="5">Probable membrane transporter protein</fullName>
    </recommendedName>
</protein>
<feature type="transmembrane region" description="Helical" evidence="5">
    <location>
        <begin position="180"/>
        <end position="202"/>
    </location>
</feature>
<comment type="subcellular location">
    <subcellularLocation>
        <location evidence="5">Cell membrane</location>
        <topology evidence="5">Multi-pass membrane protein</topology>
    </subcellularLocation>
    <subcellularLocation>
        <location evidence="1">Membrane</location>
        <topology evidence="1">Multi-pass membrane protein</topology>
    </subcellularLocation>
</comment>
<organism evidence="6 7">
    <name type="scientific">Sphingomonas sanguinis</name>
    <dbReference type="NCBI Taxonomy" id="33051"/>
    <lineage>
        <taxon>Bacteria</taxon>
        <taxon>Pseudomonadati</taxon>
        <taxon>Pseudomonadota</taxon>
        <taxon>Alphaproteobacteria</taxon>
        <taxon>Sphingomonadales</taxon>
        <taxon>Sphingomonadaceae</taxon>
        <taxon>Sphingomonas</taxon>
    </lineage>
</organism>
<evidence type="ECO:0000256" key="3">
    <source>
        <dbReference type="ARBA" id="ARBA00022989"/>
    </source>
</evidence>
<keyword evidence="4 5" id="KW-0472">Membrane</keyword>
<dbReference type="PANTHER" id="PTHR43701">
    <property type="entry name" value="MEMBRANE TRANSPORTER PROTEIN MJ0441-RELATED"/>
    <property type="match status" value="1"/>
</dbReference>
<dbReference type="STRING" id="33051.SB4_11155"/>
<accession>A0A147HSB2</accession>
<dbReference type="Pfam" id="PF01925">
    <property type="entry name" value="TauE"/>
    <property type="match status" value="1"/>
</dbReference>
<comment type="caution">
    <text evidence="6">The sequence shown here is derived from an EMBL/GenBank/DDBJ whole genome shotgun (WGS) entry which is preliminary data.</text>
</comment>
<evidence type="ECO:0000313" key="6">
    <source>
        <dbReference type="EMBL" id="KTT67721.1"/>
    </source>
</evidence>
<gene>
    <name evidence="6" type="ORF">NS319_17130</name>
</gene>
<dbReference type="PATRIC" id="fig|33051.3.peg.994"/>
<feature type="transmembrane region" description="Helical" evidence="5">
    <location>
        <begin position="46"/>
        <end position="66"/>
    </location>
</feature>
<evidence type="ECO:0000256" key="4">
    <source>
        <dbReference type="ARBA" id="ARBA00023136"/>
    </source>
</evidence>
<keyword evidence="2 5" id="KW-0812">Transmembrane</keyword>
<dbReference type="EMBL" id="LDTD01000154">
    <property type="protein sequence ID" value="KTT67721.1"/>
    <property type="molecule type" value="Genomic_DNA"/>
</dbReference>
<evidence type="ECO:0000256" key="1">
    <source>
        <dbReference type="ARBA" id="ARBA00004141"/>
    </source>
</evidence>
<feature type="transmembrane region" description="Helical" evidence="5">
    <location>
        <begin position="72"/>
        <end position="91"/>
    </location>
</feature>
<sequence length="259" mass="25321">MSSLTILAALASGGVIGLILGLVGGGGSILAVPLLVYVVGVGSPHAAIGTAAVAVTVNAVASLIGHARAGRVKWRCAGVFAASGMIGAALGAELGKAFDGKRLLVLFGLLMIGVGFSMLRPRRTAEAPDVRLTRGSAATLLPRLVPIGLGIGLAAGFFGIGGGFLIVPGLVLATAMPLPFAIGTSLVVVSALGLTTAASYAASGMVDWTLTAWLVAGGVGGTIGGIALGKRLGGRKGVLERGFAAVVIGVGLYVSASSL</sequence>
<feature type="transmembrane region" description="Helical" evidence="5">
    <location>
        <begin position="208"/>
        <end position="229"/>
    </location>
</feature>
<proteinExistence type="inferred from homology"/>
<evidence type="ECO:0000256" key="5">
    <source>
        <dbReference type="RuleBase" id="RU363041"/>
    </source>
</evidence>
<name>A0A147HSB2_9SPHN</name>
<keyword evidence="3 5" id="KW-1133">Transmembrane helix</keyword>
<dbReference type="PANTHER" id="PTHR43701:SF2">
    <property type="entry name" value="MEMBRANE TRANSPORTER PROTEIN YJNA-RELATED"/>
    <property type="match status" value="1"/>
</dbReference>
<feature type="transmembrane region" description="Helical" evidence="5">
    <location>
        <begin position="6"/>
        <end position="39"/>
    </location>
</feature>
<feature type="transmembrane region" description="Helical" evidence="5">
    <location>
        <begin position="140"/>
        <end position="173"/>
    </location>
</feature>
<feature type="transmembrane region" description="Helical" evidence="5">
    <location>
        <begin position="103"/>
        <end position="120"/>
    </location>
</feature>
<keyword evidence="5" id="KW-1003">Cell membrane</keyword>
<evidence type="ECO:0000256" key="2">
    <source>
        <dbReference type="ARBA" id="ARBA00022692"/>
    </source>
</evidence>
<dbReference type="RefSeq" id="WP_058734685.1">
    <property type="nucleotide sequence ID" value="NZ_LDTD01000154.1"/>
</dbReference>
<dbReference type="InterPro" id="IPR002781">
    <property type="entry name" value="TM_pro_TauE-like"/>
</dbReference>
<evidence type="ECO:0000313" key="7">
    <source>
        <dbReference type="Proteomes" id="UP000072867"/>
    </source>
</evidence>
<comment type="similarity">
    <text evidence="5">Belongs to the 4-toluene sulfonate uptake permease (TSUP) (TC 2.A.102) family.</text>
</comment>
<feature type="transmembrane region" description="Helical" evidence="5">
    <location>
        <begin position="238"/>
        <end position="256"/>
    </location>
</feature>